<feature type="domain" description="MobA-like NTP transferase" evidence="2">
    <location>
        <begin position="7"/>
        <end position="132"/>
    </location>
</feature>
<evidence type="ECO:0000256" key="1">
    <source>
        <dbReference type="ARBA" id="ARBA00022842"/>
    </source>
</evidence>
<name>Q2T8Z8_BURTA</name>
<dbReference type="Proteomes" id="UP000001930">
    <property type="component" value="Chromosome II"/>
</dbReference>
<proteinExistence type="predicted"/>
<dbReference type="HOGENOM" id="CLU_109724_0_0_4"/>
<dbReference type="DNASU" id="3845544"/>
<dbReference type="InterPro" id="IPR029044">
    <property type="entry name" value="Nucleotide-diphossugar_trans"/>
</dbReference>
<evidence type="ECO:0000259" key="2">
    <source>
        <dbReference type="Pfam" id="PF12804"/>
    </source>
</evidence>
<gene>
    <name evidence="3" type="ordered locus">BTH_II0149</name>
</gene>
<keyword evidence="1" id="KW-0460">Magnesium</keyword>
<dbReference type="Pfam" id="PF12804">
    <property type="entry name" value="NTP_transf_3"/>
    <property type="match status" value="1"/>
</dbReference>
<dbReference type="SUPFAM" id="SSF53448">
    <property type="entry name" value="Nucleotide-diphospho-sugar transferases"/>
    <property type="match status" value="1"/>
</dbReference>
<keyword evidence="4" id="KW-1185">Reference proteome</keyword>
<dbReference type="AlphaFoldDB" id="Q2T8Z8"/>
<dbReference type="EMBL" id="CP000085">
    <property type="protein sequence ID" value="ABC34401.1"/>
    <property type="molecule type" value="Genomic_DNA"/>
</dbReference>
<evidence type="ECO:0000313" key="4">
    <source>
        <dbReference type="Proteomes" id="UP000001930"/>
    </source>
</evidence>
<dbReference type="GO" id="GO:0016779">
    <property type="term" value="F:nucleotidyltransferase activity"/>
    <property type="evidence" value="ECO:0007669"/>
    <property type="project" value="UniProtKB-ARBA"/>
</dbReference>
<sequence length="219" mass="24471">MRPVEHAVIPCAGVGSRLNRGVPKSLTEIDGRTLLGRTLLALEHIPHVFLVVGFRKELVISEALRHRRNLIFVPNEYFDQTNTLYSVKLASRLIRDDFLMVDGDVVFDPSSFASLLGQLQTCDGPAIAYSRRTTEDGVKVRLDMSRGETTCTGFFRGEGAHEWTGIGRLNNRVISGNSLFVYESIERHMPAPAYLVDSMDIDTPADLEIARATYGRHDH</sequence>
<dbReference type="KEGG" id="bte:BTH_II0149"/>
<reference evidence="3 4" key="1">
    <citation type="journal article" date="2005" name="BMC Genomics">
        <title>Bacterial genome adaptation to niches: divergence of the potential virulence genes in three Burkholderia species of different survival strategies.</title>
        <authorList>
            <person name="Kim H.S."/>
            <person name="Schell M.A."/>
            <person name="Yu Y."/>
            <person name="Ulrich R.L."/>
            <person name="Sarria S.H."/>
            <person name="Nierman W.C."/>
            <person name="DeShazer D."/>
        </authorList>
    </citation>
    <scope>NUCLEOTIDE SEQUENCE [LARGE SCALE GENOMIC DNA]</scope>
    <source>
        <strain evidence="4">ATCC 700388 / DSM 13276 / CCUG 48851 / CIP 106301 / E264</strain>
    </source>
</reference>
<organism evidence="3 4">
    <name type="scientific">Burkholderia thailandensis (strain ATCC 700388 / DSM 13276 / CCUG 48851 / CIP 106301 / E264)</name>
    <dbReference type="NCBI Taxonomy" id="271848"/>
    <lineage>
        <taxon>Bacteria</taxon>
        <taxon>Pseudomonadati</taxon>
        <taxon>Pseudomonadota</taxon>
        <taxon>Betaproteobacteria</taxon>
        <taxon>Burkholderiales</taxon>
        <taxon>Burkholderiaceae</taxon>
        <taxon>Burkholderia</taxon>
        <taxon>pseudomallei group</taxon>
    </lineage>
</organism>
<protein>
    <recommendedName>
        <fullName evidence="2">MobA-like NTP transferase domain-containing protein</fullName>
    </recommendedName>
</protein>
<evidence type="ECO:0000313" key="3">
    <source>
        <dbReference type="EMBL" id="ABC34401.1"/>
    </source>
</evidence>
<dbReference type="PANTHER" id="PTHR43777:SF1">
    <property type="entry name" value="MOLYBDENUM COFACTOR CYTIDYLYLTRANSFERASE"/>
    <property type="match status" value="1"/>
</dbReference>
<dbReference type="InterPro" id="IPR025877">
    <property type="entry name" value="MobA-like_NTP_Trfase"/>
</dbReference>
<dbReference type="Gene3D" id="3.90.550.10">
    <property type="entry name" value="Spore Coat Polysaccharide Biosynthesis Protein SpsA, Chain A"/>
    <property type="match status" value="1"/>
</dbReference>
<accession>Q2T8Z8</accession>
<dbReference type="PANTHER" id="PTHR43777">
    <property type="entry name" value="MOLYBDENUM COFACTOR CYTIDYLYLTRANSFERASE"/>
    <property type="match status" value="1"/>
</dbReference>